<dbReference type="Proteomes" id="UP001231189">
    <property type="component" value="Unassembled WGS sequence"/>
</dbReference>
<evidence type="ECO:0000313" key="2">
    <source>
        <dbReference type="EMBL" id="KAK1668323.1"/>
    </source>
</evidence>
<dbReference type="Pfam" id="PF00169">
    <property type="entry name" value="PH"/>
    <property type="match status" value="1"/>
</dbReference>
<name>A0AAD8T1R6_LOLMU</name>
<protein>
    <recommendedName>
        <fullName evidence="1">PH domain-containing protein</fullName>
    </recommendedName>
</protein>
<comment type="caution">
    <text evidence="2">The sequence shown here is derived from an EMBL/GenBank/DDBJ whole genome shotgun (WGS) entry which is preliminary data.</text>
</comment>
<dbReference type="PANTHER" id="PTHR14336">
    <property type="entry name" value="TANDEM PH DOMAIN CONTAINING PROTEIN"/>
    <property type="match status" value="1"/>
</dbReference>
<dbReference type="AlphaFoldDB" id="A0AAD8T1R6"/>
<dbReference type="Gene3D" id="2.30.29.30">
    <property type="entry name" value="Pleckstrin-homology domain (PH domain)/Phosphotyrosine-binding domain (PTB)"/>
    <property type="match status" value="1"/>
</dbReference>
<sequence length="154" mass="17551">MAASLWRAVMGTGAPSAQADPTDGVDFWRAPERWGWLDKQGEYIKTWRRRWFVLKQGKLFWFKDSTVTRASVPRGVIPVATCLTVKGAEDVLNRKFAFELSTPRETMYFVADSDKEKEEWINSIGRSIVQHSRSVTDDEIVDYDSGQPTTGDRS</sequence>
<organism evidence="2 3">
    <name type="scientific">Lolium multiflorum</name>
    <name type="common">Italian ryegrass</name>
    <name type="synonym">Lolium perenne subsp. multiflorum</name>
    <dbReference type="NCBI Taxonomy" id="4521"/>
    <lineage>
        <taxon>Eukaryota</taxon>
        <taxon>Viridiplantae</taxon>
        <taxon>Streptophyta</taxon>
        <taxon>Embryophyta</taxon>
        <taxon>Tracheophyta</taxon>
        <taxon>Spermatophyta</taxon>
        <taxon>Magnoliopsida</taxon>
        <taxon>Liliopsida</taxon>
        <taxon>Poales</taxon>
        <taxon>Poaceae</taxon>
        <taxon>BOP clade</taxon>
        <taxon>Pooideae</taxon>
        <taxon>Poodae</taxon>
        <taxon>Poeae</taxon>
        <taxon>Poeae Chloroplast Group 2 (Poeae type)</taxon>
        <taxon>Loliodinae</taxon>
        <taxon>Loliinae</taxon>
        <taxon>Lolium</taxon>
    </lineage>
</organism>
<gene>
    <name evidence="2" type="ORF">QYE76_056482</name>
</gene>
<keyword evidence="3" id="KW-1185">Reference proteome</keyword>
<dbReference type="SUPFAM" id="SSF50729">
    <property type="entry name" value="PH domain-like"/>
    <property type="match status" value="1"/>
</dbReference>
<evidence type="ECO:0000259" key="1">
    <source>
        <dbReference type="PROSITE" id="PS50003"/>
    </source>
</evidence>
<dbReference type="SMART" id="SM00233">
    <property type="entry name" value="PH"/>
    <property type="match status" value="1"/>
</dbReference>
<dbReference type="CDD" id="cd13276">
    <property type="entry name" value="PH_AtPH1"/>
    <property type="match status" value="1"/>
</dbReference>
<dbReference type="InterPro" id="IPR011993">
    <property type="entry name" value="PH-like_dom_sf"/>
</dbReference>
<dbReference type="FunFam" id="2.30.29.30:FF:000286">
    <property type="entry name" value="PH-protein kinase domain containing protein"/>
    <property type="match status" value="1"/>
</dbReference>
<accession>A0AAD8T1R6</accession>
<dbReference type="InterPro" id="IPR001849">
    <property type="entry name" value="PH_domain"/>
</dbReference>
<reference evidence="2" key="1">
    <citation type="submission" date="2023-07" db="EMBL/GenBank/DDBJ databases">
        <title>A chromosome-level genome assembly of Lolium multiflorum.</title>
        <authorList>
            <person name="Chen Y."/>
            <person name="Copetti D."/>
            <person name="Kolliker R."/>
            <person name="Studer B."/>
        </authorList>
    </citation>
    <scope>NUCLEOTIDE SEQUENCE</scope>
    <source>
        <strain evidence="2">02402/16</strain>
        <tissue evidence="2">Leaf</tissue>
    </source>
</reference>
<dbReference type="InterPro" id="IPR051707">
    <property type="entry name" value="PI-Interact_SigTrans_Reg"/>
</dbReference>
<dbReference type="EMBL" id="JAUUTY010000003">
    <property type="protein sequence ID" value="KAK1668323.1"/>
    <property type="molecule type" value="Genomic_DNA"/>
</dbReference>
<proteinExistence type="predicted"/>
<dbReference type="PANTHER" id="PTHR14336:SF21">
    <property type="entry name" value="PH DOMAIN-CONTAINING PROTEIN"/>
    <property type="match status" value="1"/>
</dbReference>
<evidence type="ECO:0000313" key="3">
    <source>
        <dbReference type="Proteomes" id="UP001231189"/>
    </source>
</evidence>
<dbReference type="PROSITE" id="PS50003">
    <property type="entry name" value="PH_DOMAIN"/>
    <property type="match status" value="1"/>
</dbReference>
<feature type="domain" description="PH" evidence="1">
    <location>
        <begin position="30"/>
        <end position="129"/>
    </location>
</feature>